<dbReference type="GO" id="GO:0051301">
    <property type="term" value="P:cell division"/>
    <property type="evidence" value="ECO:0007669"/>
    <property type="project" value="UniProtKB-KW"/>
</dbReference>
<dbReference type="AlphaFoldDB" id="A0A7W9YKP3"/>
<dbReference type="RefSeq" id="WP_184077676.1">
    <property type="nucleotide sequence ID" value="NZ_JACHDS010000001.1"/>
</dbReference>
<keyword evidence="1" id="KW-0131">Cell cycle</keyword>
<keyword evidence="2" id="KW-1185">Reference proteome</keyword>
<accession>A0A7W9YKP3</accession>
<sequence length="185" mass="20106">MSSTPFVPDIPPDAVEFDVVMRGYDRDQVIGLFTEAHTSIEALEAGNSNDSGLTADDLRSRANDFDVVLRGYDRGQVNWMVETLAQRLEGGSQPFAPGMDDVTFKVALRGYARDQVVETITDAVTGVEAVQNGNPQATALTGEELRARADGFDVVFRGYDKRQVSLWIDHLANELDAAARPGGSL</sequence>
<dbReference type="EMBL" id="JACHDS010000001">
    <property type="protein sequence ID" value="MBB6173948.1"/>
    <property type="molecule type" value="Genomic_DNA"/>
</dbReference>
<evidence type="ECO:0000313" key="1">
    <source>
        <dbReference type="EMBL" id="MBB6173948.1"/>
    </source>
</evidence>
<name>A0A7W9YKP3_9ACTN</name>
<comment type="caution">
    <text evidence="1">The sequence shown here is derived from an EMBL/GenBank/DDBJ whole genome shotgun (WGS) entry which is preliminary data.</text>
</comment>
<evidence type="ECO:0000313" key="2">
    <source>
        <dbReference type="Proteomes" id="UP000546642"/>
    </source>
</evidence>
<keyword evidence="1" id="KW-0132">Cell division</keyword>
<gene>
    <name evidence="1" type="ORF">HNR23_004008</name>
</gene>
<protein>
    <submittedName>
        <fullName evidence="1">Cell division septum initiation protein DivIVA</fullName>
    </submittedName>
</protein>
<dbReference type="Proteomes" id="UP000546642">
    <property type="component" value="Unassembled WGS sequence"/>
</dbReference>
<reference evidence="1 2" key="1">
    <citation type="submission" date="2020-08" db="EMBL/GenBank/DDBJ databases">
        <title>Sequencing the genomes of 1000 actinobacteria strains.</title>
        <authorList>
            <person name="Klenk H.-P."/>
        </authorList>
    </citation>
    <scope>NUCLEOTIDE SEQUENCE [LARGE SCALE GENOMIC DNA]</scope>
    <source>
        <strain evidence="1 2">DSM 46659</strain>
    </source>
</reference>
<proteinExistence type="predicted"/>
<organism evidence="1 2">
    <name type="scientific">Nocardiopsis mwathae</name>
    <dbReference type="NCBI Taxonomy" id="1472723"/>
    <lineage>
        <taxon>Bacteria</taxon>
        <taxon>Bacillati</taxon>
        <taxon>Actinomycetota</taxon>
        <taxon>Actinomycetes</taxon>
        <taxon>Streptosporangiales</taxon>
        <taxon>Nocardiopsidaceae</taxon>
        <taxon>Nocardiopsis</taxon>
    </lineage>
</organism>